<feature type="transmembrane region" description="Helical" evidence="1">
    <location>
        <begin position="7"/>
        <end position="25"/>
    </location>
</feature>
<evidence type="ECO:0000256" key="1">
    <source>
        <dbReference type="SAM" id="Phobius"/>
    </source>
</evidence>
<feature type="transmembrane region" description="Helical" evidence="1">
    <location>
        <begin position="31"/>
        <end position="47"/>
    </location>
</feature>
<keyword evidence="1" id="KW-0472">Membrane</keyword>
<accession>A0A8S5MDQ9</accession>
<organism evidence="2">
    <name type="scientific">Siphoviridae sp. cti6f5</name>
    <dbReference type="NCBI Taxonomy" id="2826430"/>
    <lineage>
        <taxon>Viruses</taxon>
        <taxon>Duplodnaviria</taxon>
        <taxon>Heunggongvirae</taxon>
        <taxon>Uroviricota</taxon>
        <taxon>Caudoviricetes</taxon>
    </lineage>
</organism>
<name>A0A8S5MDQ9_9CAUD</name>
<protein>
    <submittedName>
        <fullName evidence="2">Uncharacterized protein</fullName>
    </submittedName>
</protein>
<dbReference type="EMBL" id="BK014878">
    <property type="protein sequence ID" value="DAD80067.1"/>
    <property type="molecule type" value="Genomic_DNA"/>
</dbReference>
<sequence length="53" mass="5895">MKKLIRILIGILFLLSLVSFVYAGFLLCKTLGFVVLGVVLMLCTYVLDTNLDT</sequence>
<keyword evidence="1" id="KW-0812">Transmembrane</keyword>
<keyword evidence="1" id="KW-1133">Transmembrane helix</keyword>
<reference evidence="2" key="1">
    <citation type="journal article" date="2021" name="Proc. Natl. Acad. Sci. U.S.A.">
        <title>A Catalog of Tens of Thousands of Viruses from Human Metagenomes Reveals Hidden Associations with Chronic Diseases.</title>
        <authorList>
            <person name="Tisza M.J."/>
            <person name="Buck C.B."/>
        </authorList>
    </citation>
    <scope>NUCLEOTIDE SEQUENCE</scope>
    <source>
        <strain evidence="2">Cti6f5</strain>
    </source>
</reference>
<evidence type="ECO:0000313" key="2">
    <source>
        <dbReference type="EMBL" id="DAD80067.1"/>
    </source>
</evidence>
<proteinExistence type="predicted"/>